<sequence>MMVGFTFIVWFWIIFNIGPVQDYCLLCYGDFTNTCGFCLNCRRACEKWKHLAECGALHLAKVARRNSAIGRLSEMTNHRA</sequence>
<keyword evidence="1" id="KW-0732">Signal</keyword>
<gene>
    <name evidence="2" type="primary">Acey_s0031.g2368</name>
    <name evidence="2" type="ORF">Y032_0031g2368</name>
</gene>
<keyword evidence="3" id="KW-1185">Reference proteome</keyword>
<dbReference type="OrthoDB" id="7959977at2759"/>
<organism evidence="2 3">
    <name type="scientific">Ancylostoma ceylanicum</name>
    <dbReference type="NCBI Taxonomy" id="53326"/>
    <lineage>
        <taxon>Eukaryota</taxon>
        <taxon>Metazoa</taxon>
        <taxon>Ecdysozoa</taxon>
        <taxon>Nematoda</taxon>
        <taxon>Chromadorea</taxon>
        <taxon>Rhabditida</taxon>
        <taxon>Rhabditina</taxon>
        <taxon>Rhabditomorpha</taxon>
        <taxon>Strongyloidea</taxon>
        <taxon>Ancylostomatidae</taxon>
        <taxon>Ancylostomatinae</taxon>
        <taxon>Ancylostoma</taxon>
    </lineage>
</organism>
<reference evidence="3" key="1">
    <citation type="journal article" date="2015" name="Nat. Genet.">
        <title>The genome and transcriptome of the zoonotic hookworm Ancylostoma ceylanicum identify infection-specific gene families.</title>
        <authorList>
            <person name="Schwarz E.M."/>
            <person name="Hu Y."/>
            <person name="Antoshechkin I."/>
            <person name="Miller M.M."/>
            <person name="Sternberg P.W."/>
            <person name="Aroian R.V."/>
        </authorList>
    </citation>
    <scope>NUCLEOTIDE SEQUENCE</scope>
    <source>
        <strain evidence="3">HY135</strain>
    </source>
</reference>
<evidence type="ECO:0000313" key="2">
    <source>
        <dbReference type="EMBL" id="EYC17273.1"/>
    </source>
</evidence>
<protein>
    <submittedName>
        <fullName evidence="2">Uncharacterized protein</fullName>
    </submittedName>
</protein>
<accession>A0A016URY6</accession>
<proteinExistence type="predicted"/>
<feature type="chain" id="PRO_5001489668" evidence="1">
    <location>
        <begin position="23"/>
        <end position="80"/>
    </location>
</feature>
<evidence type="ECO:0000313" key="3">
    <source>
        <dbReference type="Proteomes" id="UP000024635"/>
    </source>
</evidence>
<comment type="caution">
    <text evidence="2">The sequence shown here is derived from an EMBL/GenBank/DDBJ whole genome shotgun (WGS) entry which is preliminary data.</text>
</comment>
<dbReference type="EMBL" id="JARK01001367">
    <property type="protein sequence ID" value="EYC17273.1"/>
    <property type="molecule type" value="Genomic_DNA"/>
</dbReference>
<feature type="signal peptide" evidence="1">
    <location>
        <begin position="1"/>
        <end position="22"/>
    </location>
</feature>
<dbReference type="Proteomes" id="UP000024635">
    <property type="component" value="Unassembled WGS sequence"/>
</dbReference>
<evidence type="ECO:0000256" key="1">
    <source>
        <dbReference type="SAM" id="SignalP"/>
    </source>
</evidence>
<name>A0A016URY6_9BILA</name>
<dbReference type="AlphaFoldDB" id="A0A016URY6"/>